<organism evidence="1">
    <name type="scientific">marine sediment metagenome</name>
    <dbReference type="NCBI Taxonomy" id="412755"/>
    <lineage>
        <taxon>unclassified sequences</taxon>
        <taxon>metagenomes</taxon>
        <taxon>ecological metagenomes</taxon>
    </lineage>
</organism>
<reference evidence="1" key="1">
    <citation type="journal article" date="2014" name="Front. Microbiol.">
        <title>High frequency of phylogenetically diverse reductive dehalogenase-homologous genes in deep subseafloor sedimentary metagenomes.</title>
        <authorList>
            <person name="Kawai M."/>
            <person name="Futagami T."/>
            <person name="Toyoda A."/>
            <person name="Takaki Y."/>
            <person name="Nishi S."/>
            <person name="Hori S."/>
            <person name="Arai W."/>
            <person name="Tsubouchi T."/>
            <person name="Morono Y."/>
            <person name="Uchiyama I."/>
            <person name="Ito T."/>
            <person name="Fujiyama A."/>
            <person name="Inagaki F."/>
            <person name="Takami H."/>
        </authorList>
    </citation>
    <scope>NUCLEOTIDE SEQUENCE</scope>
    <source>
        <strain evidence="1">Expedition CK06-06</strain>
    </source>
</reference>
<dbReference type="EMBL" id="BARU01040465">
    <property type="protein sequence ID" value="GAH78060.1"/>
    <property type="molecule type" value="Genomic_DNA"/>
</dbReference>
<dbReference type="AlphaFoldDB" id="X1J995"/>
<gene>
    <name evidence="1" type="ORF">S03H2_62558</name>
</gene>
<sequence>KIFEDKNNYIPDEYKNDIKIMIDYNAYKRKGGWRNLKLVKLILMKAAKKIALNNERKNKS</sequence>
<accession>X1J995</accession>
<feature type="non-terminal residue" evidence="1">
    <location>
        <position position="1"/>
    </location>
</feature>
<protein>
    <submittedName>
        <fullName evidence="1">Uncharacterized protein</fullName>
    </submittedName>
</protein>
<evidence type="ECO:0000313" key="1">
    <source>
        <dbReference type="EMBL" id="GAH78060.1"/>
    </source>
</evidence>
<name>X1J995_9ZZZZ</name>
<comment type="caution">
    <text evidence="1">The sequence shown here is derived from an EMBL/GenBank/DDBJ whole genome shotgun (WGS) entry which is preliminary data.</text>
</comment>
<proteinExistence type="predicted"/>